<evidence type="ECO:0000313" key="7">
    <source>
        <dbReference type="EMBL" id="OOC10524.1"/>
    </source>
</evidence>
<dbReference type="GO" id="GO:0043842">
    <property type="term" value="F:Kdo transferase activity"/>
    <property type="evidence" value="ECO:0007669"/>
    <property type="project" value="UniProtKB-EC"/>
</dbReference>
<dbReference type="AlphaFoldDB" id="A0A1V2ZZJ0"/>
<dbReference type="Pfam" id="PF04413">
    <property type="entry name" value="Glycos_transf_N"/>
    <property type="match status" value="1"/>
</dbReference>
<evidence type="ECO:0000256" key="4">
    <source>
        <dbReference type="ARBA" id="ARBA00031445"/>
    </source>
</evidence>
<evidence type="ECO:0000256" key="1">
    <source>
        <dbReference type="ARBA" id="ARBA00004713"/>
    </source>
</evidence>
<dbReference type="Proteomes" id="UP000189177">
    <property type="component" value="Unassembled WGS sequence"/>
</dbReference>
<accession>A0A1V2ZZJ0</accession>
<proteinExistence type="predicted"/>
<evidence type="ECO:0000259" key="6">
    <source>
        <dbReference type="Pfam" id="PF04413"/>
    </source>
</evidence>
<comment type="catalytic activity">
    <reaction evidence="5">
        <text>lipid IVA (E. coli) + CMP-3-deoxy-beta-D-manno-octulosonate = alpha-Kdo-(2-&gt;6)-lipid IVA (E. coli) + CMP + H(+)</text>
        <dbReference type="Rhea" id="RHEA:28066"/>
        <dbReference type="ChEBI" id="CHEBI:15378"/>
        <dbReference type="ChEBI" id="CHEBI:58603"/>
        <dbReference type="ChEBI" id="CHEBI:60364"/>
        <dbReference type="ChEBI" id="CHEBI:60377"/>
        <dbReference type="ChEBI" id="CHEBI:85987"/>
        <dbReference type="EC" id="2.4.99.12"/>
    </reaction>
</comment>
<dbReference type="RefSeq" id="WP_018945889.1">
    <property type="nucleotide sequence ID" value="NZ_MUZR01000014.1"/>
</dbReference>
<feature type="domain" description="3-deoxy-D-manno-octulosonic-acid transferase N-terminal" evidence="6">
    <location>
        <begin position="33"/>
        <end position="150"/>
    </location>
</feature>
<comment type="pathway">
    <text evidence="1">Bacterial outer membrane biogenesis; LPS core biosynthesis.</text>
</comment>
<dbReference type="EC" id="2.4.99.12" evidence="2"/>
<gene>
    <name evidence="7" type="ORF">B1A74_05335</name>
</gene>
<evidence type="ECO:0000256" key="3">
    <source>
        <dbReference type="ARBA" id="ARBA00019077"/>
    </source>
</evidence>
<dbReference type="OrthoDB" id="5293401at2"/>
<organism evidence="7 8">
    <name type="scientific">Thioalkalivibrio halophilus</name>
    <dbReference type="NCBI Taxonomy" id="252474"/>
    <lineage>
        <taxon>Bacteria</taxon>
        <taxon>Pseudomonadati</taxon>
        <taxon>Pseudomonadota</taxon>
        <taxon>Gammaproteobacteria</taxon>
        <taxon>Chromatiales</taxon>
        <taxon>Ectothiorhodospiraceae</taxon>
        <taxon>Thioalkalivibrio</taxon>
    </lineage>
</organism>
<comment type="caution">
    <text evidence="7">The sequence shown here is derived from an EMBL/GenBank/DDBJ whole genome shotgun (WGS) entry which is preliminary data.</text>
</comment>
<dbReference type="InterPro" id="IPR007507">
    <property type="entry name" value="Glycos_transf_N"/>
</dbReference>
<reference evidence="7 8" key="1">
    <citation type="submission" date="2017-02" db="EMBL/GenBank/DDBJ databases">
        <title>Genomic diversity within the haloalkaliphilic genus Thioalkalivibrio.</title>
        <authorList>
            <person name="Ahn A.-C."/>
            <person name="Meier-Kolthoff J."/>
            <person name="Overmars L."/>
            <person name="Richter M."/>
            <person name="Woyke T."/>
            <person name="Sorokin D.Y."/>
            <person name="Muyzer G."/>
        </authorList>
    </citation>
    <scope>NUCLEOTIDE SEQUENCE [LARGE SCALE GENOMIC DNA]</scope>
    <source>
        <strain evidence="7 8">HL17</strain>
    </source>
</reference>
<dbReference type="EMBL" id="MUZR01000014">
    <property type="protein sequence ID" value="OOC10524.1"/>
    <property type="molecule type" value="Genomic_DNA"/>
</dbReference>
<evidence type="ECO:0000256" key="2">
    <source>
        <dbReference type="ARBA" id="ARBA00012621"/>
    </source>
</evidence>
<dbReference type="Gene3D" id="3.40.50.11720">
    <property type="entry name" value="3-Deoxy-D-manno-octulosonic-acid transferase, N-terminal domain"/>
    <property type="match status" value="1"/>
</dbReference>
<keyword evidence="8" id="KW-1185">Reference proteome</keyword>
<name>A0A1V2ZZJ0_9GAMM</name>
<protein>
    <recommendedName>
        <fullName evidence="3">3-deoxy-D-manno-octulosonic acid transferase</fullName>
        <ecNumber evidence="2">2.4.99.12</ecNumber>
    </recommendedName>
    <alternativeName>
        <fullName evidence="4">Lipid IV(A) 3-deoxy-D-manno-octulosonic acid transferase</fullName>
    </alternativeName>
</protein>
<evidence type="ECO:0000313" key="8">
    <source>
        <dbReference type="Proteomes" id="UP000189177"/>
    </source>
</evidence>
<dbReference type="STRING" id="252474.B1A74_05335"/>
<sequence>MYTTEPGYGAGLAGVWSAVGRDWRRGDRARALARLGFLSPPEDRGRLIWIRAGADPESLRLGIELLGFVRHKRQDVRLVLTFERDCPELFEQHMQPFRKVGVGYGPCDRPRVVRRVLDRFQPAGIILAGGVTPPNLLEATQAPVIAVNAAPPARPAARGLELAWPRDPEESRCWSDRAGEGGAARWLEPADPMARFVEAQADVVLRSLVGGEVRRLWWWHGTAAGWPDWRAAWEASGFGEEDILLASLEEDPGHPLPGRSLRVSEWDRNALAPGNVVQLDDPRWFAAAASATQAVHLDAPGSRVLWQALAGGTAVSLGREGTLELPVEVHADPQAVLARWTALRDDAAVRRQLGDAARRRFWDERRRVDDHFETLLAEVWDW</sequence>
<dbReference type="InterPro" id="IPR038107">
    <property type="entry name" value="Glycos_transf_N_sf"/>
</dbReference>
<evidence type="ECO:0000256" key="5">
    <source>
        <dbReference type="ARBA" id="ARBA00049183"/>
    </source>
</evidence>